<evidence type="ECO:0000313" key="2">
    <source>
        <dbReference type="Proteomes" id="UP000294963"/>
    </source>
</evidence>
<dbReference type="Proteomes" id="UP000294963">
    <property type="component" value="Unassembled WGS sequence"/>
</dbReference>
<name>A0A4R1X8Q9_ACICA</name>
<keyword evidence="2" id="KW-1185">Reference proteome</keyword>
<organism evidence="1 2">
    <name type="scientific">Acinetobacter calcoaceticus</name>
    <dbReference type="NCBI Taxonomy" id="471"/>
    <lineage>
        <taxon>Bacteria</taxon>
        <taxon>Pseudomonadati</taxon>
        <taxon>Pseudomonadota</taxon>
        <taxon>Gammaproteobacteria</taxon>
        <taxon>Moraxellales</taxon>
        <taxon>Moraxellaceae</taxon>
        <taxon>Acinetobacter</taxon>
        <taxon>Acinetobacter calcoaceticus/baumannii complex</taxon>
    </lineage>
</organism>
<reference evidence="1 2" key="1">
    <citation type="submission" date="2019-03" db="EMBL/GenBank/DDBJ databases">
        <title>Genomic analyses of the natural microbiome of Caenorhabditis elegans.</title>
        <authorList>
            <person name="Samuel B."/>
        </authorList>
    </citation>
    <scope>NUCLEOTIDE SEQUENCE [LARGE SCALE GENOMIC DNA]</scope>
    <source>
        <strain evidence="1 2">JUb89</strain>
    </source>
</reference>
<comment type="caution">
    <text evidence="1">The sequence shown here is derived from an EMBL/GenBank/DDBJ whole genome shotgun (WGS) entry which is preliminary data.</text>
</comment>
<dbReference type="InterPro" id="IPR059206">
    <property type="entry name" value="Sll1717-like"/>
</dbReference>
<protein>
    <submittedName>
        <fullName evidence="1">Uncharacterized protein</fullName>
    </submittedName>
</protein>
<accession>A0A4R1X8Q9</accession>
<dbReference type="OrthoDB" id="9179688at2"/>
<dbReference type="AlphaFoldDB" id="A0A4R1X8Q9"/>
<dbReference type="EMBL" id="SLVJ01000044">
    <property type="protein sequence ID" value="TCM59369.1"/>
    <property type="molecule type" value="Genomic_DNA"/>
</dbReference>
<sequence>MYLCFDRIDEAWDDVSYNSSKRVIAGLVSASDSITSQYKERIRPIIFLREDIFDVLSINDANKLREDCGALLHWSKASLASLLLRRINYFAKENDVPTVDNLDDLFDKNEMRQRTKPTNYLLKRTMMRPRDLISIMGRIIETMKDKQNDPFNDDAITFEKLESQSIYDAEPGYSEWLKKEIIDEWAVQKPIIHNLLNALQNNGSTNFTKEALEKELTTLEEELKSGDITDHLRFLFDNSIIGFKIGSSKEWRFKCFYPTQGFVDSDEYRVHEGLVRVLNLRENREVE</sequence>
<gene>
    <name evidence="1" type="ORF">EC844_1441</name>
</gene>
<evidence type="ECO:0000313" key="1">
    <source>
        <dbReference type="EMBL" id="TCM59369.1"/>
    </source>
</evidence>
<proteinExistence type="predicted"/>
<dbReference type="NCBIfam" id="NF047389">
    <property type="entry name" value="ATPase_Sll1717"/>
    <property type="match status" value="1"/>
</dbReference>